<dbReference type="InterPro" id="IPR055101">
    <property type="entry name" value="AIPR_N"/>
</dbReference>
<dbReference type="Proteomes" id="UP000032046">
    <property type="component" value="Unassembled WGS sequence"/>
</dbReference>
<evidence type="ECO:0000313" key="3">
    <source>
        <dbReference type="EMBL" id="KIP61819.1"/>
    </source>
</evidence>
<dbReference type="Pfam" id="PF10592">
    <property type="entry name" value="AIPR"/>
    <property type="match status" value="1"/>
</dbReference>
<evidence type="ECO:0000259" key="2">
    <source>
        <dbReference type="Pfam" id="PF22879"/>
    </source>
</evidence>
<organism evidence="3 4">
    <name type="scientific">Prevotella pectinovora</name>
    <dbReference type="NCBI Taxonomy" id="1602169"/>
    <lineage>
        <taxon>Bacteria</taxon>
        <taxon>Pseudomonadati</taxon>
        <taxon>Bacteroidota</taxon>
        <taxon>Bacteroidia</taxon>
        <taxon>Bacteroidales</taxon>
        <taxon>Prevotellaceae</taxon>
        <taxon>Prevotella</taxon>
    </lineage>
</organism>
<evidence type="ECO:0000313" key="4">
    <source>
        <dbReference type="Proteomes" id="UP000032046"/>
    </source>
</evidence>
<keyword evidence="4" id="KW-1185">Reference proteome</keyword>
<dbReference type="EMBL" id="JXQK01000062">
    <property type="protein sequence ID" value="KIP61819.1"/>
    <property type="molecule type" value="Genomic_DNA"/>
</dbReference>
<dbReference type="InterPro" id="IPR018891">
    <property type="entry name" value="AIPR_C"/>
</dbReference>
<comment type="caution">
    <text evidence="3">The sequence shown here is derived from an EMBL/GenBank/DDBJ whole genome shotgun (WGS) entry which is preliminary data.</text>
</comment>
<dbReference type="STRING" id="1602171.ST44_08615"/>
<feature type="domain" description="Abortive infection phage resistance protein N-terminal" evidence="2">
    <location>
        <begin position="31"/>
        <end position="178"/>
    </location>
</feature>
<accession>A0A0D0IYU3</accession>
<sequence>MNIKEFAQYVLDTVQDSVETNNTNIETEIARYYLDCMEECEEVSAPDICTFSSPKAKLTAYGYNDEAESLDLFLFIHVTPLASRVDSRIRSGFNSLREFYDQCIKRKASFGGMEKEFNSEVQEAISTIRESKGNVKIIRFYLLTDGVVSSSDEISSPDKDEDRVICEYNIWDIAKVYQQEQIKQGNNKIEIDFEHDIKYFVPSKEAKNNTLVSPKIQCLKVDDENPCVDTYLAIIPGDILAKIYNQYRSLLLEKNVRAFLHNKSKVNQRIMSTIRNKPEMFFSYNNGISTTASDVELKQTGRVQYITKLKDWQIVNGGQTTASIASAKDCDLSKVYVQMKVSVVKDKEKYSEIVKSISRCANSQTGIKPSDFDSGEEYLIKLEKLSNDEITPISKTKWFFERMRGQYTDKRASLNKIEEDLFKRECPKDQMLTKIDVARVMVIWDMKPHIACNSREKCFASYMFTLRKNQQTIDVDYWHKVVALSILYDEIEKCYEKRCESKGFKSRTAAYTMSAISYLTNQELDLVYIWKNEKVQPQLEEIIERLVVKINCHLDLDNSRSFTKNAKCWEDMKDLIEGCCSIPYSLLSSSSEDNYSEEEYNIIAQANAITKEWWNAVLEWNKTEKTLSQIEKITVSNYIKKMDDGRFIKTINNAEKAIAIKNKVEHLGFSMNDIKT</sequence>
<dbReference type="Pfam" id="PF22879">
    <property type="entry name" value="AIPR_N"/>
    <property type="match status" value="1"/>
</dbReference>
<feature type="domain" description="Abortive phage infection protein C-terminal" evidence="1">
    <location>
        <begin position="252"/>
        <end position="551"/>
    </location>
</feature>
<evidence type="ECO:0000259" key="1">
    <source>
        <dbReference type="Pfam" id="PF10592"/>
    </source>
</evidence>
<protein>
    <submittedName>
        <fullName evidence="3">Contig62, whole genome shotgun sequence</fullName>
    </submittedName>
</protein>
<dbReference type="AlphaFoldDB" id="A0A0D0IYU3"/>
<reference evidence="3 4" key="1">
    <citation type="submission" date="2015-01" db="EMBL/GenBank/DDBJ databases">
        <title>Comparative genomics of non-oral Prevotella species.</title>
        <authorList>
            <person name="Accetto T."/>
            <person name="Nograsek B."/>
            <person name="Avgustin G."/>
        </authorList>
    </citation>
    <scope>NUCLEOTIDE SEQUENCE [LARGE SCALE GENOMIC DNA]</scope>
    <source>
        <strain evidence="3 4">P5-119</strain>
    </source>
</reference>
<gene>
    <name evidence="3" type="ORF">ST44_08615</name>
</gene>
<proteinExistence type="predicted"/>
<name>A0A0D0IYU3_9BACT</name>
<dbReference type="RefSeq" id="WP_042519532.1">
    <property type="nucleotide sequence ID" value="NZ_JXQK01000062.1"/>
</dbReference>